<feature type="non-terminal residue" evidence="2">
    <location>
        <position position="76"/>
    </location>
</feature>
<evidence type="ECO:0000256" key="1">
    <source>
        <dbReference type="SAM" id="MobiDB-lite"/>
    </source>
</evidence>
<reference evidence="2" key="1">
    <citation type="submission" date="2021-06" db="EMBL/GenBank/DDBJ databases">
        <authorList>
            <person name="Hodson N. C."/>
            <person name="Mongue J. A."/>
            <person name="Jaron S. K."/>
        </authorList>
    </citation>
    <scope>NUCLEOTIDE SEQUENCE</scope>
</reference>
<feature type="region of interest" description="Disordered" evidence="1">
    <location>
        <begin position="45"/>
        <end position="76"/>
    </location>
</feature>
<dbReference type="AlphaFoldDB" id="A0A8J2JDN2"/>
<evidence type="ECO:0000313" key="2">
    <source>
        <dbReference type="EMBL" id="CAG7715781.1"/>
    </source>
</evidence>
<feature type="compositionally biased region" description="Low complexity" evidence="1">
    <location>
        <begin position="53"/>
        <end position="70"/>
    </location>
</feature>
<evidence type="ECO:0000313" key="3">
    <source>
        <dbReference type="Proteomes" id="UP000708208"/>
    </source>
</evidence>
<keyword evidence="3" id="KW-1185">Reference proteome</keyword>
<proteinExistence type="predicted"/>
<name>A0A8J2JDN2_9HEXA</name>
<sequence length="76" mass="8496">KGLQLCYPFCPATLSPFLRSLLVVFERPRMKVNMMDGGKIDLDKYSPSDNCNSSTQLTQHQSHSFAQSSSPTGDER</sequence>
<accession>A0A8J2JDN2</accession>
<protein>
    <submittedName>
        <fullName evidence="2">Uncharacterized protein</fullName>
    </submittedName>
</protein>
<dbReference type="EMBL" id="CAJVCH010034802">
    <property type="protein sequence ID" value="CAG7715781.1"/>
    <property type="molecule type" value="Genomic_DNA"/>
</dbReference>
<organism evidence="2 3">
    <name type="scientific">Allacma fusca</name>
    <dbReference type="NCBI Taxonomy" id="39272"/>
    <lineage>
        <taxon>Eukaryota</taxon>
        <taxon>Metazoa</taxon>
        <taxon>Ecdysozoa</taxon>
        <taxon>Arthropoda</taxon>
        <taxon>Hexapoda</taxon>
        <taxon>Collembola</taxon>
        <taxon>Symphypleona</taxon>
        <taxon>Sminthuridae</taxon>
        <taxon>Allacma</taxon>
    </lineage>
</organism>
<feature type="non-terminal residue" evidence="2">
    <location>
        <position position="1"/>
    </location>
</feature>
<dbReference type="Proteomes" id="UP000708208">
    <property type="component" value="Unassembled WGS sequence"/>
</dbReference>
<comment type="caution">
    <text evidence="2">The sequence shown here is derived from an EMBL/GenBank/DDBJ whole genome shotgun (WGS) entry which is preliminary data.</text>
</comment>
<gene>
    <name evidence="2" type="ORF">AFUS01_LOCUS5453</name>
</gene>